<dbReference type="EMBL" id="HBUF01678838">
    <property type="protein sequence ID" value="CAG6791985.1"/>
    <property type="molecule type" value="Transcribed_RNA"/>
</dbReference>
<dbReference type="AlphaFoldDB" id="A0A8D9FKI7"/>
<protein>
    <submittedName>
        <fullName evidence="1">Uncharacterized protein</fullName>
    </submittedName>
</protein>
<accession>A0A8D9FKI7</accession>
<dbReference type="EMBL" id="HBUF01173248">
    <property type="protein sequence ID" value="CAG6653366.1"/>
    <property type="molecule type" value="Transcribed_RNA"/>
</dbReference>
<reference evidence="1" key="1">
    <citation type="submission" date="2021-05" db="EMBL/GenBank/DDBJ databases">
        <authorList>
            <person name="Alioto T."/>
            <person name="Alioto T."/>
            <person name="Gomez Garrido J."/>
        </authorList>
    </citation>
    <scope>NUCLEOTIDE SEQUENCE</scope>
</reference>
<proteinExistence type="predicted"/>
<name>A0A8D9FKI7_9HEMI</name>
<dbReference type="EMBL" id="HBUF01678837">
    <property type="protein sequence ID" value="CAG6791984.1"/>
    <property type="molecule type" value="Transcribed_RNA"/>
</dbReference>
<evidence type="ECO:0000313" key="1">
    <source>
        <dbReference type="EMBL" id="CAG6791985.1"/>
    </source>
</evidence>
<sequence>MLMFNFASNGLLNAIKGRCKRKGVLQRNGMVNKNRNRRAKTKHIESMKQIYGAEKRIRESFEHKRKQKSREKKLYCGSFEDFLIFLMGRISLTGGVWRK</sequence>
<organism evidence="1">
    <name type="scientific">Cacopsylla melanoneura</name>
    <dbReference type="NCBI Taxonomy" id="428564"/>
    <lineage>
        <taxon>Eukaryota</taxon>
        <taxon>Metazoa</taxon>
        <taxon>Ecdysozoa</taxon>
        <taxon>Arthropoda</taxon>
        <taxon>Hexapoda</taxon>
        <taxon>Insecta</taxon>
        <taxon>Pterygota</taxon>
        <taxon>Neoptera</taxon>
        <taxon>Paraneoptera</taxon>
        <taxon>Hemiptera</taxon>
        <taxon>Sternorrhyncha</taxon>
        <taxon>Psylloidea</taxon>
        <taxon>Psyllidae</taxon>
        <taxon>Psyllinae</taxon>
        <taxon>Cacopsylla</taxon>
    </lineage>
</organism>